<dbReference type="InterPro" id="IPR010992">
    <property type="entry name" value="IHF-like_DNA-bd_dom_sf"/>
</dbReference>
<dbReference type="GO" id="GO:0005829">
    <property type="term" value="C:cytosol"/>
    <property type="evidence" value="ECO:0007669"/>
    <property type="project" value="TreeGrafter"/>
</dbReference>
<accession>A0A4P6JZI1</accession>
<evidence type="ECO:0000313" key="5">
    <source>
        <dbReference type="Proteomes" id="UP000290365"/>
    </source>
</evidence>
<keyword evidence="1" id="KW-0226">DNA condensation</keyword>
<dbReference type="RefSeq" id="WP_129892230.1">
    <property type="nucleotide sequence ID" value="NZ_CP035758.1"/>
</dbReference>
<evidence type="ECO:0000256" key="1">
    <source>
        <dbReference type="ARBA" id="ARBA00023067"/>
    </source>
</evidence>
<keyword evidence="2 4" id="KW-0238">DNA-binding</keyword>
<dbReference type="GO" id="GO:0003677">
    <property type="term" value="F:DNA binding"/>
    <property type="evidence" value="ECO:0007669"/>
    <property type="project" value="UniProtKB-KW"/>
</dbReference>
<evidence type="ECO:0000256" key="3">
    <source>
        <dbReference type="RuleBase" id="RU003939"/>
    </source>
</evidence>
<dbReference type="PANTHER" id="PTHR33175:SF3">
    <property type="entry name" value="DNA-BINDING PROTEIN HU-BETA"/>
    <property type="match status" value="1"/>
</dbReference>
<dbReference type="AlphaFoldDB" id="A0A4P6JZI1"/>
<dbReference type="Pfam" id="PF00216">
    <property type="entry name" value="Bac_DNA_binding"/>
    <property type="match status" value="1"/>
</dbReference>
<evidence type="ECO:0000256" key="2">
    <source>
        <dbReference type="ARBA" id="ARBA00023125"/>
    </source>
</evidence>
<organism evidence="4 5">
    <name type="scientific">Ktedonosporobacter rubrisoli</name>
    <dbReference type="NCBI Taxonomy" id="2509675"/>
    <lineage>
        <taxon>Bacteria</taxon>
        <taxon>Bacillati</taxon>
        <taxon>Chloroflexota</taxon>
        <taxon>Ktedonobacteria</taxon>
        <taxon>Ktedonobacterales</taxon>
        <taxon>Ktedonosporobacteraceae</taxon>
        <taxon>Ktedonosporobacter</taxon>
    </lineage>
</organism>
<dbReference type="Gene3D" id="4.10.520.10">
    <property type="entry name" value="IHF-like DNA-binding proteins"/>
    <property type="match status" value="1"/>
</dbReference>
<sequence>MAEEKTQKAATPATIGRQELSRRIAKQAKLSQKQAAEVLEATLDSIREALQNGDEVRLVGFGSFKVRQSAARKGVNPRDRKPIEVPAKERVRFFPGKDLSEAVIKEK</sequence>
<protein>
    <submittedName>
        <fullName evidence="4">HU family DNA-binding protein</fullName>
    </submittedName>
</protein>
<dbReference type="SMART" id="SM00411">
    <property type="entry name" value="BHL"/>
    <property type="match status" value="1"/>
</dbReference>
<dbReference type="PRINTS" id="PR01727">
    <property type="entry name" value="DNABINDINGHU"/>
</dbReference>
<comment type="similarity">
    <text evidence="3">Belongs to the bacterial histone-like protein family.</text>
</comment>
<reference evidence="4 5" key="1">
    <citation type="submission" date="2019-01" db="EMBL/GenBank/DDBJ databases">
        <title>Ktedonosporobacter rubrisoli SCAWS-G2.</title>
        <authorList>
            <person name="Huang Y."/>
            <person name="Yan B."/>
        </authorList>
    </citation>
    <scope>NUCLEOTIDE SEQUENCE [LARGE SCALE GENOMIC DNA]</scope>
    <source>
        <strain evidence="4 5">SCAWS-G2</strain>
    </source>
</reference>
<dbReference type="SUPFAM" id="SSF47729">
    <property type="entry name" value="IHF-like DNA-binding proteins"/>
    <property type="match status" value="1"/>
</dbReference>
<dbReference type="GO" id="GO:0030261">
    <property type="term" value="P:chromosome condensation"/>
    <property type="evidence" value="ECO:0007669"/>
    <property type="project" value="UniProtKB-KW"/>
</dbReference>
<proteinExistence type="inferred from homology"/>
<gene>
    <name evidence="4" type="ORF">EPA93_36430</name>
</gene>
<evidence type="ECO:0000313" key="4">
    <source>
        <dbReference type="EMBL" id="QBD81169.1"/>
    </source>
</evidence>
<dbReference type="GO" id="GO:0030527">
    <property type="term" value="F:structural constituent of chromatin"/>
    <property type="evidence" value="ECO:0007669"/>
    <property type="project" value="InterPro"/>
</dbReference>
<dbReference type="KEGG" id="kbs:EPA93_36430"/>
<dbReference type="InterPro" id="IPR000119">
    <property type="entry name" value="Hist_DNA-bd"/>
</dbReference>
<dbReference type="PANTHER" id="PTHR33175">
    <property type="entry name" value="DNA-BINDING PROTEIN HU"/>
    <property type="match status" value="1"/>
</dbReference>
<dbReference type="OrthoDB" id="9799835at2"/>
<name>A0A4P6JZI1_KTERU</name>
<dbReference type="CDD" id="cd13831">
    <property type="entry name" value="HU"/>
    <property type="match status" value="1"/>
</dbReference>
<dbReference type="Proteomes" id="UP000290365">
    <property type="component" value="Chromosome"/>
</dbReference>
<keyword evidence="5" id="KW-1185">Reference proteome</keyword>
<dbReference type="EMBL" id="CP035758">
    <property type="protein sequence ID" value="QBD81169.1"/>
    <property type="molecule type" value="Genomic_DNA"/>
</dbReference>